<dbReference type="HOGENOM" id="CLU_221573_0_0_11"/>
<sequence length="28" mass="3160">MTPTFRRRMTLGVLAITLLVVVLVAIFQ</sequence>
<organism evidence="2 3">
    <name type="scientific">Phycicoccus elongatus Lp2</name>
    <dbReference type="NCBI Taxonomy" id="1193181"/>
    <lineage>
        <taxon>Bacteria</taxon>
        <taxon>Bacillati</taxon>
        <taxon>Actinomycetota</taxon>
        <taxon>Actinomycetes</taxon>
        <taxon>Micrococcales</taxon>
        <taxon>Intrasporangiaceae</taxon>
        <taxon>Phycicoccus</taxon>
    </lineage>
</organism>
<dbReference type="STRING" id="1193181.BN10_510005"/>
<comment type="caution">
    <text evidence="2">The sequence shown here is derived from an EMBL/GenBank/DDBJ whole genome shotgun (WGS) entry which is preliminary data.</text>
</comment>
<keyword evidence="1" id="KW-1133">Transmembrane helix</keyword>
<evidence type="ECO:0000313" key="3">
    <source>
        <dbReference type="Proteomes" id="UP000013167"/>
    </source>
</evidence>
<keyword evidence="1" id="KW-0472">Membrane</keyword>
<dbReference type="AlphaFoldDB" id="N0DZV2"/>
<reference evidence="2 3" key="1">
    <citation type="journal article" date="2013" name="ISME J.">
        <title>A metabolic model for members of the genus Tetrasphaera involved in enhanced biological phosphorus removal.</title>
        <authorList>
            <person name="Kristiansen R."/>
            <person name="Nguyen H.T.T."/>
            <person name="Saunders A.M."/>
            <person name="Nielsen J.L."/>
            <person name="Wimmer R."/>
            <person name="Le V.Q."/>
            <person name="McIlroy S.J."/>
            <person name="Petrovski S."/>
            <person name="Seviour R.J."/>
            <person name="Calteau A."/>
            <person name="Nielsen K.L."/>
            <person name="Nielsen P.H."/>
        </authorList>
    </citation>
    <scope>NUCLEOTIDE SEQUENCE [LARGE SCALE GENOMIC DNA]</scope>
    <source>
        <strain evidence="2 3">Lp2</strain>
    </source>
</reference>
<evidence type="ECO:0000313" key="2">
    <source>
        <dbReference type="EMBL" id="CCH70097.1"/>
    </source>
</evidence>
<name>N0DZV2_9MICO</name>
<proteinExistence type="predicted"/>
<dbReference type="EMBL" id="CAIZ01000121">
    <property type="protein sequence ID" value="CCH70097.1"/>
    <property type="molecule type" value="Genomic_DNA"/>
</dbReference>
<gene>
    <name evidence="2" type="ORF">BN10_510005</name>
</gene>
<accession>N0DZV2</accession>
<protein>
    <submittedName>
        <fullName evidence="2">Uncharacterized protein</fullName>
    </submittedName>
</protein>
<evidence type="ECO:0000256" key="1">
    <source>
        <dbReference type="SAM" id="Phobius"/>
    </source>
</evidence>
<dbReference type="Proteomes" id="UP000013167">
    <property type="component" value="Unassembled WGS sequence"/>
</dbReference>
<feature type="transmembrane region" description="Helical" evidence="1">
    <location>
        <begin position="9"/>
        <end position="27"/>
    </location>
</feature>
<keyword evidence="1" id="KW-0812">Transmembrane</keyword>
<keyword evidence="3" id="KW-1185">Reference proteome</keyword>